<dbReference type="EMBL" id="JAERMS010000010">
    <property type="protein sequence ID" value="MBO1363155.1"/>
    <property type="molecule type" value="Genomic_DNA"/>
</dbReference>
<comment type="caution">
    <text evidence="1">The sequence shown here is derived from an EMBL/GenBank/DDBJ whole genome shotgun (WGS) entry which is preliminary data.</text>
</comment>
<organism evidence="1 2">
    <name type="scientific">Prevotella illustrans</name>
    <dbReference type="NCBI Taxonomy" id="2800387"/>
    <lineage>
        <taxon>Bacteria</taxon>
        <taxon>Pseudomonadati</taxon>
        <taxon>Bacteroidota</taxon>
        <taxon>Bacteroidia</taxon>
        <taxon>Bacteroidales</taxon>
        <taxon>Prevotellaceae</taxon>
        <taxon>Prevotella</taxon>
    </lineage>
</organism>
<protein>
    <submittedName>
        <fullName evidence="1">Uncharacterized protein</fullName>
    </submittedName>
</protein>
<accession>A0ABS3M4W1</accession>
<evidence type="ECO:0000313" key="2">
    <source>
        <dbReference type="Proteomes" id="UP000664265"/>
    </source>
</evidence>
<proteinExistence type="predicted"/>
<dbReference type="Proteomes" id="UP000664265">
    <property type="component" value="Unassembled WGS sequence"/>
</dbReference>
<gene>
    <name evidence="1" type="ORF">JHU38_05080</name>
</gene>
<keyword evidence="2" id="KW-1185">Reference proteome</keyword>
<reference evidence="1 2" key="1">
    <citation type="submission" date="2021-01" db="EMBL/GenBank/DDBJ databases">
        <title>Prevotella A2931 sp. nov.</title>
        <authorList>
            <person name="Buhl M."/>
            <person name="Oberhettinger P."/>
        </authorList>
    </citation>
    <scope>NUCLEOTIDE SEQUENCE [LARGE SCALE GENOMIC DNA]</scope>
    <source>
        <strain evidence="1 2">A2931</strain>
    </source>
</reference>
<sequence>MSQITLLIIGAVIALLAIAIVNYSYQKRISFHPDELKKRIEVIFRERKTVELSRTTFLVSLKNKYGCSYKKALYLLGKAREAGFVQVEGKNIRIVES</sequence>
<evidence type="ECO:0000313" key="1">
    <source>
        <dbReference type="EMBL" id="MBO1363155.1"/>
    </source>
</evidence>
<dbReference type="RefSeq" id="WP_107581122.1">
    <property type="nucleotide sequence ID" value="NZ_JAERMS010000010.1"/>
</dbReference>
<name>A0ABS3M4W1_9BACT</name>